<dbReference type="Pfam" id="PF06958">
    <property type="entry name" value="Pyocin_S"/>
    <property type="match status" value="1"/>
</dbReference>
<keyword evidence="7" id="KW-0078">Bacteriocin</keyword>
<evidence type="ECO:0000256" key="2">
    <source>
        <dbReference type="ARBA" id="ARBA00022529"/>
    </source>
</evidence>
<gene>
    <name evidence="10" type="primary">pys2_1</name>
    <name evidence="10" type="ORF">GMA8713_03500</name>
</gene>
<evidence type="ECO:0000256" key="1">
    <source>
        <dbReference type="ARBA" id="ARBA00006811"/>
    </source>
</evidence>
<reference evidence="11" key="1">
    <citation type="submission" date="2016-02" db="EMBL/GenBank/DDBJ databases">
        <authorList>
            <person name="Rodrigo-Torres Lidia"/>
            <person name="Arahal R.David."/>
        </authorList>
    </citation>
    <scope>NUCLEOTIDE SEQUENCE [LARGE SCALE GENOMIC DNA]</scope>
    <source>
        <strain evidence="11">CECT 8713</strain>
    </source>
</reference>
<dbReference type="GO" id="GO:0016787">
    <property type="term" value="F:hydrolase activity"/>
    <property type="evidence" value="ECO:0007669"/>
    <property type="project" value="UniProtKB-KW"/>
</dbReference>
<sequence length="366" mass="40479">MFAKSCTRPYGDTQACEEALKAPNFGMMAAMVPAQALDASGRLPLTKLTGNTTRMPLNWGLTGEIAKSAAKRANFLALAFWPSQLGDGTLYTDEELAQLPEAATRVRFRLYQDEHGNPQAIGIHTGEGNPYGDTVRRISAEAVEDRFEAKVDEEITLTWFPDDSDNVLTAGTSFPDTSGLEISNILVRPIEDDGQELTTLVYPNPEAEHIELIVTFPADSGIPPLYLVFSSPRNKPGGVTGQGEDITGIWLENAGKELGSPIPSQIADKMRGREFSSFDKFREAFWIEVSKDERLSSQFIDSNKERMSKGYAPRARKADHSGGKKGRKAFELHHIKEIQYGGEVYNVDNLRVITPKHHIEIHRGSK</sequence>
<evidence type="ECO:0000256" key="4">
    <source>
        <dbReference type="ARBA" id="ARBA00022759"/>
    </source>
</evidence>
<evidence type="ECO:0000259" key="9">
    <source>
        <dbReference type="Pfam" id="PF06958"/>
    </source>
</evidence>
<feature type="domain" description="Pyosin/cloacin translocation" evidence="9">
    <location>
        <begin position="93"/>
        <end position="228"/>
    </location>
</feature>
<dbReference type="InterPro" id="IPR044925">
    <property type="entry name" value="His-Me_finger_sf"/>
</dbReference>
<dbReference type="GO" id="GO:0042742">
    <property type="term" value="P:defense response to bacterium"/>
    <property type="evidence" value="ECO:0007669"/>
    <property type="project" value="UniProtKB-KW"/>
</dbReference>
<dbReference type="InterPro" id="IPR016128">
    <property type="entry name" value="Pyosin/cloacin_T_dom"/>
</dbReference>
<dbReference type="SUPFAM" id="SSF54060">
    <property type="entry name" value="His-Me finger endonucleases"/>
    <property type="match status" value="1"/>
</dbReference>
<dbReference type="AlphaFoldDB" id="A0A128FEZ3"/>
<protein>
    <submittedName>
        <fullName evidence="10">Pyocin-S2</fullName>
        <ecNumber evidence="10">3.1.-.-</ecNumber>
    </submittedName>
</protein>
<evidence type="ECO:0000256" key="6">
    <source>
        <dbReference type="ARBA" id="ARBA00023022"/>
    </source>
</evidence>
<evidence type="ECO:0000256" key="5">
    <source>
        <dbReference type="ARBA" id="ARBA00022801"/>
    </source>
</evidence>
<organism evidence="10 11">
    <name type="scientific">Grimontia marina</name>
    <dbReference type="NCBI Taxonomy" id="646534"/>
    <lineage>
        <taxon>Bacteria</taxon>
        <taxon>Pseudomonadati</taxon>
        <taxon>Pseudomonadota</taxon>
        <taxon>Gammaproteobacteria</taxon>
        <taxon>Vibrionales</taxon>
        <taxon>Vibrionaceae</taxon>
        <taxon>Grimontia</taxon>
    </lineage>
</organism>
<keyword evidence="4" id="KW-0255">Endonuclease</keyword>
<dbReference type="CDD" id="cd00085">
    <property type="entry name" value="HNHc"/>
    <property type="match status" value="1"/>
</dbReference>
<dbReference type="SUPFAM" id="SSF69369">
    <property type="entry name" value="Cloacin translocation domain"/>
    <property type="match status" value="1"/>
</dbReference>
<accession>A0A128FEZ3</accession>
<feature type="region of interest" description="Disordered" evidence="8">
    <location>
        <begin position="307"/>
        <end position="327"/>
    </location>
</feature>
<dbReference type="RefSeq" id="WP_062712656.1">
    <property type="nucleotide sequence ID" value="NZ_CAWRCI010000037.1"/>
</dbReference>
<keyword evidence="6" id="KW-0044">Antibiotic</keyword>
<dbReference type="InterPro" id="IPR003615">
    <property type="entry name" value="HNH_nuc"/>
</dbReference>
<dbReference type="GO" id="GO:0004519">
    <property type="term" value="F:endonuclease activity"/>
    <property type="evidence" value="ECO:0007669"/>
    <property type="project" value="UniProtKB-KW"/>
</dbReference>
<keyword evidence="5 10" id="KW-0378">Hydrolase</keyword>
<dbReference type="EMBL" id="FIZY01000037">
    <property type="protein sequence ID" value="CZF85369.1"/>
    <property type="molecule type" value="Genomic_DNA"/>
</dbReference>
<dbReference type="Pfam" id="PF21431">
    <property type="entry name" value="Col-Pyo_DNase"/>
    <property type="match status" value="1"/>
</dbReference>
<evidence type="ECO:0000313" key="11">
    <source>
        <dbReference type="Proteomes" id="UP000073601"/>
    </source>
</evidence>
<evidence type="ECO:0000313" key="10">
    <source>
        <dbReference type="EMBL" id="CZF85369.1"/>
    </source>
</evidence>
<dbReference type="Gene3D" id="3.90.540.10">
    <property type="entry name" value="Colicin/pyocin, DNase domain"/>
    <property type="match status" value="1"/>
</dbReference>
<evidence type="ECO:0000256" key="8">
    <source>
        <dbReference type="SAM" id="MobiDB-lite"/>
    </source>
</evidence>
<evidence type="ECO:0000256" key="7">
    <source>
        <dbReference type="ARBA" id="ARBA00023048"/>
    </source>
</evidence>
<dbReference type="InterPro" id="IPR036302">
    <property type="entry name" value="Pyosin/cloacin_T_dom_sf"/>
</dbReference>
<dbReference type="EC" id="3.1.-.-" evidence="10"/>
<feature type="compositionally biased region" description="Basic and acidic residues" evidence="8">
    <location>
        <begin position="316"/>
        <end position="327"/>
    </location>
</feature>
<keyword evidence="2" id="KW-0929">Antimicrobial</keyword>
<dbReference type="Proteomes" id="UP000073601">
    <property type="component" value="Unassembled WGS sequence"/>
</dbReference>
<dbReference type="GO" id="GO:0031640">
    <property type="term" value="P:killing of cells of another organism"/>
    <property type="evidence" value="ECO:0007669"/>
    <property type="project" value="UniProtKB-KW"/>
</dbReference>
<keyword evidence="3" id="KW-0540">Nuclease</keyword>
<keyword evidence="11" id="KW-1185">Reference proteome</keyword>
<dbReference type="InterPro" id="IPR037146">
    <property type="entry name" value="Colicin/pyocin_DNase_dom_sf"/>
</dbReference>
<evidence type="ECO:0000256" key="3">
    <source>
        <dbReference type="ARBA" id="ARBA00022722"/>
    </source>
</evidence>
<name>A0A128FEZ3_9GAMM</name>
<comment type="similarity">
    <text evidence="1">Belongs to the colicin/pyosin nuclease family.</text>
</comment>
<proteinExistence type="inferred from homology"/>